<gene>
    <name evidence="2" type="ORF">OS493_003392</name>
</gene>
<dbReference type="EMBL" id="MU825397">
    <property type="protein sequence ID" value="KAJ7393733.1"/>
    <property type="molecule type" value="Genomic_DNA"/>
</dbReference>
<feature type="compositionally biased region" description="Polar residues" evidence="1">
    <location>
        <begin position="1"/>
        <end position="11"/>
    </location>
</feature>
<comment type="caution">
    <text evidence="2">The sequence shown here is derived from an EMBL/GenBank/DDBJ whole genome shotgun (WGS) entry which is preliminary data.</text>
</comment>
<evidence type="ECO:0000256" key="1">
    <source>
        <dbReference type="SAM" id="MobiDB-lite"/>
    </source>
</evidence>
<proteinExistence type="predicted"/>
<evidence type="ECO:0000313" key="3">
    <source>
        <dbReference type="Proteomes" id="UP001163046"/>
    </source>
</evidence>
<evidence type="ECO:0000313" key="2">
    <source>
        <dbReference type="EMBL" id="KAJ7393733.1"/>
    </source>
</evidence>
<feature type="region of interest" description="Disordered" evidence="1">
    <location>
        <begin position="1"/>
        <end position="31"/>
    </location>
</feature>
<protein>
    <submittedName>
        <fullName evidence="2">Uncharacterized protein</fullName>
    </submittedName>
</protein>
<keyword evidence="3" id="KW-1185">Reference proteome</keyword>
<organism evidence="2 3">
    <name type="scientific">Desmophyllum pertusum</name>
    <dbReference type="NCBI Taxonomy" id="174260"/>
    <lineage>
        <taxon>Eukaryota</taxon>
        <taxon>Metazoa</taxon>
        <taxon>Cnidaria</taxon>
        <taxon>Anthozoa</taxon>
        <taxon>Hexacorallia</taxon>
        <taxon>Scleractinia</taxon>
        <taxon>Caryophylliina</taxon>
        <taxon>Caryophylliidae</taxon>
        <taxon>Desmophyllum</taxon>
    </lineage>
</organism>
<dbReference type="OrthoDB" id="5985465at2759"/>
<dbReference type="AlphaFoldDB" id="A0A9X0DCI3"/>
<sequence length="133" mass="15175">MSEGTETSEPLIQQESATESQDDDSDTDFDPEEIEKEIMGNVAKLKSEHEHWLTDEITLLKNTQKLEGSDKKETINLVNKAEERERTRRMSIPFSADVEETELDISVQSGQLSNVHQQLLHLFAIHDVSCDFN</sequence>
<reference evidence="2" key="1">
    <citation type="submission" date="2023-01" db="EMBL/GenBank/DDBJ databases">
        <title>Genome assembly of the deep-sea coral Lophelia pertusa.</title>
        <authorList>
            <person name="Herrera S."/>
            <person name="Cordes E."/>
        </authorList>
    </citation>
    <scope>NUCLEOTIDE SEQUENCE</scope>
    <source>
        <strain evidence="2">USNM1676648</strain>
        <tissue evidence="2">Polyp</tissue>
    </source>
</reference>
<accession>A0A9X0DCI3</accession>
<name>A0A9X0DCI3_9CNID</name>
<feature type="compositionally biased region" description="Acidic residues" evidence="1">
    <location>
        <begin position="20"/>
        <end position="31"/>
    </location>
</feature>
<dbReference type="Proteomes" id="UP001163046">
    <property type="component" value="Unassembled WGS sequence"/>
</dbReference>